<gene>
    <name evidence="10" type="ORF">G0U57_010906</name>
</gene>
<dbReference type="Proteomes" id="UP000765507">
    <property type="component" value="Unassembled WGS sequence"/>
</dbReference>
<evidence type="ECO:0000313" key="11">
    <source>
        <dbReference type="Proteomes" id="UP000765507"/>
    </source>
</evidence>
<feature type="transmembrane region" description="Helical" evidence="9">
    <location>
        <begin position="132"/>
        <end position="154"/>
    </location>
</feature>
<name>A0A8T1RWS2_CHESE</name>
<comment type="caution">
    <text evidence="10">The sequence shown here is derived from an EMBL/GenBank/DDBJ whole genome shotgun (WGS) entry which is preliminary data.</text>
</comment>
<sequence>MELVKKILQIWRKNVSVASASLCSVILTGIEKIMEVEFKCPEKKWRIGYSLCYFFLPFLVFILMGLAFQPECCSSDNGCCCSRCGCGCLIKVLMPSVIWIAILLLDGRYMACMWKTSEENIPADNTKQPSNFYIASQISGLLAVLLIVFSFSVFKCCSRRRRKPGEREEALPMEDILTRKQKCTQKLMTDILEPHVSVCLDKVLTIAEEEGLCDR</sequence>
<keyword evidence="8" id="KW-0407">Ion channel</keyword>
<accession>A0A8T1RWS2</accession>
<keyword evidence="4 9" id="KW-0812">Transmembrane</keyword>
<evidence type="ECO:0000256" key="5">
    <source>
        <dbReference type="ARBA" id="ARBA00022989"/>
    </source>
</evidence>
<feature type="transmembrane region" description="Helical" evidence="9">
    <location>
        <begin position="15"/>
        <end position="34"/>
    </location>
</feature>
<dbReference type="EMBL" id="JAHGAV010002908">
    <property type="protein sequence ID" value="KAG6921041.1"/>
    <property type="molecule type" value="Genomic_DNA"/>
</dbReference>
<feature type="transmembrane region" description="Helical" evidence="9">
    <location>
        <begin position="46"/>
        <end position="68"/>
    </location>
</feature>
<evidence type="ECO:0000256" key="3">
    <source>
        <dbReference type="ARBA" id="ARBA00022448"/>
    </source>
</evidence>
<evidence type="ECO:0000256" key="9">
    <source>
        <dbReference type="SAM" id="Phobius"/>
    </source>
</evidence>
<evidence type="ECO:0000256" key="8">
    <source>
        <dbReference type="ARBA" id="ARBA00023303"/>
    </source>
</evidence>
<keyword evidence="7 9" id="KW-0472">Membrane</keyword>
<evidence type="ECO:0000256" key="1">
    <source>
        <dbReference type="ARBA" id="ARBA00004141"/>
    </source>
</evidence>
<keyword evidence="11" id="KW-1185">Reference proteome</keyword>
<keyword evidence="5 9" id="KW-1133">Transmembrane helix</keyword>
<evidence type="ECO:0000256" key="4">
    <source>
        <dbReference type="ARBA" id="ARBA00022692"/>
    </source>
</evidence>
<feature type="transmembrane region" description="Helical" evidence="9">
    <location>
        <begin position="80"/>
        <end position="105"/>
    </location>
</feature>
<dbReference type="GO" id="GO:0034220">
    <property type="term" value="P:monoatomic ion transmembrane transport"/>
    <property type="evidence" value="ECO:0007669"/>
    <property type="project" value="UniProtKB-KW"/>
</dbReference>
<keyword evidence="6" id="KW-0406">Ion transport</keyword>
<evidence type="ECO:0000313" key="10">
    <source>
        <dbReference type="EMBL" id="KAG6921041.1"/>
    </source>
</evidence>
<dbReference type="GO" id="GO:1904669">
    <property type="term" value="P:ATP export"/>
    <property type="evidence" value="ECO:0007669"/>
    <property type="project" value="UniProtKB-ARBA"/>
</dbReference>
<dbReference type="GO" id="GO:0016020">
    <property type="term" value="C:membrane"/>
    <property type="evidence" value="ECO:0007669"/>
    <property type="project" value="UniProtKB-SubCell"/>
</dbReference>
<protein>
    <submittedName>
        <fullName evidence="10">Uncharacterized protein</fullName>
    </submittedName>
</protein>
<reference evidence="10 11" key="1">
    <citation type="journal article" date="2020" name="G3 (Bethesda)">
        <title>Draft Genome of the Common Snapping Turtle, Chelydra serpentina, a Model for Phenotypic Plasticity in Reptiles.</title>
        <authorList>
            <person name="Das D."/>
            <person name="Singh S.K."/>
            <person name="Bierstedt J."/>
            <person name="Erickson A."/>
            <person name="Galli G.L.J."/>
            <person name="Crossley D.A. 2nd"/>
            <person name="Rhen T."/>
        </authorList>
    </citation>
    <scope>NUCLEOTIDE SEQUENCE [LARGE SCALE GENOMIC DNA]</scope>
    <source>
        <strain evidence="10">KW</strain>
    </source>
</reference>
<organism evidence="10 11">
    <name type="scientific">Chelydra serpentina</name>
    <name type="common">Snapping turtle</name>
    <name type="synonym">Testudo serpentina</name>
    <dbReference type="NCBI Taxonomy" id="8475"/>
    <lineage>
        <taxon>Eukaryota</taxon>
        <taxon>Metazoa</taxon>
        <taxon>Chordata</taxon>
        <taxon>Craniata</taxon>
        <taxon>Vertebrata</taxon>
        <taxon>Euteleostomi</taxon>
        <taxon>Archelosauria</taxon>
        <taxon>Testudinata</taxon>
        <taxon>Testudines</taxon>
        <taxon>Cryptodira</taxon>
        <taxon>Durocryptodira</taxon>
        <taxon>Americhelydia</taxon>
        <taxon>Chelydroidea</taxon>
        <taxon>Chelydridae</taxon>
        <taxon>Chelydra</taxon>
    </lineage>
</organism>
<evidence type="ECO:0000256" key="2">
    <source>
        <dbReference type="ARBA" id="ARBA00008497"/>
    </source>
</evidence>
<evidence type="ECO:0000256" key="7">
    <source>
        <dbReference type="ARBA" id="ARBA00023136"/>
    </source>
</evidence>
<dbReference type="InterPro" id="IPR029569">
    <property type="entry name" value="CALHM"/>
</dbReference>
<dbReference type="AlphaFoldDB" id="A0A8T1RWS2"/>
<proteinExistence type="inferred from homology"/>
<comment type="subcellular location">
    <subcellularLocation>
        <location evidence="1">Membrane</location>
        <topology evidence="1">Multi-pass membrane protein</topology>
    </subcellularLocation>
</comment>
<comment type="similarity">
    <text evidence="2">Belongs to the CALHM family.</text>
</comment>
<dbReference type="Pfam" id="PF14798">
    <property type="entry name" value="Ca_hom_mod"/>
    <property type="match status" value="1"/>
</dbReference>
<feature type="non-terminal residue" evidence="10">
    <location>
        <position position="215"/>
    </location>
</feature>
<evidence type="ECO:0000256" key="6">
    <source>
        <dbReference type="ARBA" id="ARBA00023065"/>
    </source>
</evidence>
<dbReference type="OrthoDB" id="9428726at2759"/>
<keyword evidence="3" id="KW-0813">Transport</keyword>